<comment type="caution">
    <text evidence="10">The sequence shown here is derived from an EMBL/GenBank/DDBJ whole genome shotgun (WGS) entry which is preliminary data.</text>
</comment>
<dbReference type="SMART" id="SM00360">
    <property type="entry name" value="RRM"/>
    <property type="match status" value="2"/>
</dbReference>
<dbReference type="SUPFAM" id="SSF52540">
    <property type="entry name" value="P-loop containing nucleoside triphosphate hydrolases"/>
    <property type="match status" value="1"/>
</dbReference>
<dbReference type="Gene3D" id="3.30.70.330">
    <property type="match status" value="2"/>
</dbReference>
<evidence type="ECO:0000259" key="8">
    <source>
        <dbReference type="PROSITE" id="PS50209"/>
    </source>
</evidence>
<evidence type="ECO:0000256" key="4">
    <source>
        <dbReference type="ARBA" id="ARBA00022843"/>
    </source>
</evidence>
<feature type="domain" description="Helicase ATP-binding" evidence="9">
    <location>
        <begin position="402"/>
        <end position="582"/>
    </location>
</feature>
<evidence type="ECO:0000256" key="3">
    <source>
        <dbReference type="ARBA" id="ARBA00022588"/>
    </source>
</evidence>
<evidence type="ECO:0000256" key="1">
    <source>
        <dbReference type="ARBA" id="ARBA00022499"/>
    </source>
</evidence>
<feature type="domain" description="CARD" evidence="8">
    <location>
        <begin position="634"/>
        <end position="699"/>
    </location>
</feature>
<keyword evidence="11" id="KW-1185">Reference proteome</keyword>
<evidence type="ECO:0000259" key="9">
    <source>
        <dbReference type="PROSITE" id="PS51192"/>
    </source>
</evidence>
<dbReference type="GO" id="GO:0005737">
    <property type="term" value="C:cytoplasm"/>
    <property type="evidence" value="ECO:0007669"/>
    <property type="project" value="UniProtKB-ARBA"/>
</dbReference>
<gene>
    <name evidence="10" type="ORF">ACJMK2_004849</name>
</gene>
<dbReference type="SMART" id="SM00487">
    <property type="entry name" value="DEXDc"/>
    <property type="match status" value="1"/>
</dbReference>
<dbReference type="InterPro" id="IPR011029">
    <property type="entry name" value="DEATH-like_dom_sf"/>
</dbReference>
<keyword evidence="1" id="KW-1017">Isopeptide bond</keyword>
<dbReference type="EMBL" id="JBJQND010000010">
    <property type="protein sequence ID" value="KAL3863072.1"/>
    <property type="molecule type" value="Genomic_DNA"/>
</dbReference>
<organism evidence="10 11">
    <name type="scientific">Sinanodonta woodiana</name>
    <name type="common">Chinese pond mussel</name>
    <name type="synonym">Anodonta woodiana</name>
    <dbReference type="NCBI Taxonomy" id="1069815"/>
    <lineage>
        <taxon>Eukaryota</taxon>
        <taxon>Metazoa</taxon>
        <taxon>Spiralia</taxon>
        <taxon>Lophotrochozoa</taxon>
        <taxon>Mollusca</taxon>
        <taxon>Bivalvia</taxon>
        <taxon>Autobranchia</taxon>
        <taxon>Heteroconchia</taxon>
        <taxon>Palaeoheterodonta</taxon>
        <taxon>Unionida</taxon>
        <taxon>Unionoidea</taxon>
        <taxon>Unionidae</taxon>
        <taxon>Unioninae</taxon>
        <taxon>Sinanodonta</taxon>
    </lineage>
</organism>
<evidence type="ECO:0000313" key="10">
    <source>
        <dbReference type="EMBL" id="KAL3863072.1"/>
    </source>
</evidence>
<dbReference type="PROSITE" id="PS51192">
    <property type="entry name" value="HELICASE_ATP_BIND_1"/>
    <property type="match status" value="1"/>
</dbReference>
<dbReference type="PROSITE" id="PS50102">
    <property type="entry name" value="RRM"/>
    <property type="match status" value="2"/>
</dbReference>
<dbReference type="InterPro" id="IPR034464">
    <property type="entry name" value="PAR10_RRM1_2"/>
</dbReference>
<proteinExistence type="predicted"/>
<evidence type="ECO:0000256" key="6">
    <source>
        <dbReference type="PROSITE-ProRule" id="PRU00176"/>
    </source>
</evidence>
<evidence type="ECO:0000313" key="11">
    <source>
        <dbReference type="Proteomes" id="UP001634394"/>
    </source>
</evidence>
<evidence type="ECO:0000256" key="2">
    <source>
        <dbReference type="ARBA" id="ARBA00022553"/>
    </source>
</evidence>
<keyword evidence="4" id="KW-0832">Ubl conjugation</keyword>
<dbReference type="SUPFAM" id="SSF54928">
    <property type="entry name" value="RNA-binding domain, RBD"/>
    <property type="match status" value="2"/>
</dbReference>
<dbReference type="InterPro" id="IPR027417">
    <property type="entry name" value="P-loop_NTPase"/>
</dbReference>
<accession>A0ABD3VN98</accession>
<dbReference type="InterPro" id="IPR006935">
    <property type="entry name" value="Helicase/UvrB_N"/>
</dbReference>
<dbReference type="PROSITE" id="PS50209">
    <property type="entry name" value="CARD"/>
    <property type="match status" value="1"/>
</dbReference>
<evidence type="ECO:0000259" key="7">
    <source>
        <dbReference type="PROSITE" id="PS50102"/>
    </source>
</evidence>
<dbReference type="Proteomes" id="UP001634394">
    <property type="component" value="Unassembled WGS sequence"/>
</dbReference>
<dbReference type="InterPro" id="IPR014001">
    <property type="entry name" value="Helicase_ATP-bd"/>
</dbReference>
<dbReference type="GO" id="GO:0045087">
    <property type="term" value="P:innate immune response"/>
    <property type="evidence" value="ECO:0007669"/>
    <property type="project" value="UniProtKB-KW"/>
</dbReference>
<keyword evidence="3" id="KW-0399">Innate immunity</keyword>
<dbReference type="InterPro" id="IPR035979">
    <property type="entry name" value="RBD_domain_sf"/>
</dbReference>
<keyword evidence="6" id="KW-0694">RNA-binding</keyword>
<keyword evidence="2" id="KW-0597">Phosphoprotein</keyword>
<dbReference type="Pfam" id="PF23085">
    <property type="entry name" value="RRM_PARP14_3"/>
    <property type="match status" value="2"/>
</dbReference>
<dbReference type="GO" id="GO:0003723">
    <property type="term" value="F:RNA binding"/>
    <property type="evidence" value="ECO:0007669"/>
    <property type="project" value="UniProtKB-UniRule"/>
</dbReference>
<feature type="domain" description="RRM" evidence="7">
    <location>
        <begin position="1002"/>
        <end position="1078"/>
    </location>
</feature>
<dbReference type="InterPro" id="IPR001315">
    <property type="entry name" value="CARD"/>
</dbReference>
<dbReference type="SUPFAM" id="SSF47986">
    <property type="entry name" value="DEATH domain"/>
    <property type="match status" value="1"/>
</dbReference>
<dbReference type="CDD" id="cd12547">
    <property type="entry name" value="RRM1_2_PAR10"/>
    <property type="match status" value="2"/>
</dbReference>
<protein>
    <recommendedName>
        <fullName evidence="12">RNA helicase</fullName>
    </recommendedName>
</protein>
<feature type="domain" description="RRM" evidence="7">
    <location>
        <begin position="1098"/>
        <end position="1171"/>
    </location>
</feature>
<dbReference type="Gene3D" id="3.40.50.300">
    <property type="entry name" value="P-loop containing nucleotide triphosphate hydrolases"/>
    <property type="match status" value="1"/>
</dbReference>
<dbReference type="InterPro" id="IPR012677">
    <property type="entry name" value="Nucleotide-bd_a/b_plait_sf"/>
</dbReference>
<dbReference type="PANTHER" id="PTHR14074">
    <property type="entry name" value="HELICASE WITH DEATH DOMAIN-RELATED"/>
    <property type="match status" value="1"/>
</dbReference>
<sequence length="1305" mass="147660">MASGTSNKYGGVEETIQFFLGALFDIIADRVDYQHLMTALPCDILSSVQMKEIHNIKQKDGPTAATKRILEIVKASKTRGKYQALVDALKRDYQILSKALTGHPLQDDSIQKNIIKVFSSYITEGMSTIQLLPYLIRSNVIVQLEKEQVEAELRNYGNIRAAQLLLLHLPAHIENWYTEFLKALCDSGQKDLAEFIDESFTKKYTTSSNTQVLKTDTDAQLYLTRKEDMDLSGDEIAKEVRIKEYKEEDEAERKETSLENTAYVYDSADGSLDDLCAAKPRSIKPELHGAGKDIHVAISRLKVNNPTSDLQARLDQIVLQHRHKLHKRGESEILHEEDRGDVFPDDSVLDDGSLLDDDCLLAASSINETSCKHLDDSWSERQTPTVNRDSYLASDGTEEELARPALQGKNVIIMAPTGSGKTRVAFELIQDHFHQLRDKCSKVVLLVKDQALADQYGETCQELLPKYRSQAINGDIKRDKGISLGDCIEKLDILVVTAQLLLNSLMEGKIKSITQFSLLIFDECHHCHDDHAYNKIMQLYRDIKLTPEADTSSLPQIIGLTASIGVGKANGISQAKEHIKKIMAIMDAEFVSTVKDNLDELDQYVPKTSSESSSLPNWTVNEIVMVWPSIEKLLLEDLCPKLVLSSFEKRNIFSKDECDMIRRTTGRRAMTKELISIMKDRLPRSFVVLFHALNETDQQDISNELKCIIKRGPVQEAPVSNSHYFTVTAKMKQDGRTLQTVEYQINTHINQNLQILLPVTFQVVGSRMGSVIIYLRANGRNSYDAMVAFCKHGGMKNFILSLLKEKKVFKSLPAGEISIEIQVHQDKEDLNYEAKQFEAMKNVRMTESFFFCPAVDAADESCVIKENLLLQYEYVADEIDPLHFAEIFVSRGILDESFFKKLKHYRRGKRAVLFLNKVLEKGKDALYALTEDLKNKGCEDLVNKLCFAHGRSKEQWNKGNLDGNLIQVELEVTYKYFEDLMWSCRLRCEAEKDTYVMATTSQKLKVSNIPHGVTSDALQLLFENRKRSGGGKVKSLDFDTGLATAVIEFEDPSVIDRVLEKLPLAIQGQQLKMEIYKEIDESEKVVEEEDERIDLPKTTVEVSGFSQDTSKDSLEMYFENNKWSGGGPISNIDWKDKVALITFESEAVANAVLQKSHKFDGMDLKVKLYVPPPPVSMYKDKFLITGLNEKVTEDVLFNLLEARSGVSPTEILYAEDDDELKALVTFESPPGRARAMDSKYHALAQIGKGTAAKEEVNIRREKLMAKAINELQGDIQQNPPSIRKNIRKLQEEDKLDRDLQTQQKK</sequence>
<dbReference type="Pfam" id="PF04851">
    <property type="entry name" value="ResIII"/>
    <property type="match status" value="1"/>
</dbReference>
<dbReference type="Pfam" id="PF16739">
    <property type="entry name" value="CARD_2"/>
    <property type="match status" value="1"/>
</dbReference>
<dbReference type="InterPro" id="IPR031964">
    <property type="entry name" value="CARD_dom"/>
</dbReference>
<dbReference type="InterPro" id="IPR000504">
    <property type="entry name" value="RRM_dom"/>
</dbReference>
<dbReference type="InterPro" id="IPR051363">
    <property type="entry name" value="RLR_Helicase"/>
</dbReference>
<dbReference type="PANTHER" id="PTHR14074:SF16">
    <property type="entry name" value="ANTIVIRAL INNATE IMMUNE RESPONSE RECEPTOR RIG-I"/>
    <property type="match status" value="1"/>
</dbReference>
<name>A0ABD3VN98_SINWO</name>
<keyword evidence="5" id="KW-0391">Immunity</keyword>
<dbReference type="CDD" id="cd01671">
    <property type="entry name" value="CARD"/>
    <property type="match status" value="2"/>
</dbReference>
<evidence type="ECO:0000256" key="5">
    <source>
        <dbReference type="ARBA" id="ARBA00022859"/>
    </source>
</evidence>
<reference evidence="10 11" key="1">
    <citation type="submission" date="2024-11" db="EMBL/GenBank/DDBJ databases">
        <title>Chromosome-level genome assembly of the freshwater bivalve Anodonta woodiana.</title>
        <authorList>
            <person name="Chen X."/>
        </authorList>
    </citation>
    <scope>NUCLEOTIDE SEQUENCE [LARGE SCALE GENOMIC DNA]</scope>
    <source>
        <strain evidence="10">MN2024</strain>
        <tissue evidence="10">Gills</tissue>
    </source>
</reference>
<evidence type="ECO:0008006" key="12">
    <source>
        <dbReference type="Google" id="ProtNLM"/>
    </source>
</evidence>
<dbReference type="Gene3D" id="1.10.533.10">
    <property type="entry name" value="Death Domain, Fas"/>
    <property type="match status" value="4"/>
</dbReference>